<proteinExistence type="predicted"/>
<feature type="domain" description="DUF4376" evidence="1">
    <location>
        <begin position="99"/>
        <end position="201"/>
    </location>
</feature>
<accession>A0A1G7S8N5</accession>
<dbReference type="Pfam" id="PF14301">
    <property type="entry name" value="DUF4376"/>
    <property type="match status" value="1"/>
</dbReference>
<dbReference type="AlphaFoldDB" id="A0A1G7S8N5"/>
<sequence length="218" mass="23705">MQQLLIPISDEAPSGPPLYAGNLRLYHQHLPDRHLQYDDVASLGFAPFVEKPRPVSSDPFFEYVEQAPVEQDADKAWVQNWVRTPVSFGNESDREPLLRAHLLDGLADLRWQRETGGITLPDGTPVRTDRHTQSQLTAAVVQVQAGVLSEVRWKLDTGFVTLSGPEITAIATAVTGHVAACFAAEETVAAQIAAAATVEDLRAIDIQAAFDAALTNAQ</sequence>
<gene>
    <name evidence="2" type="ORF">SAMN04489759_105120</name>
</gene>
<keyword evidence="3" id="KW-1185">Reference proteome</keyword>
<reference evidence="3" key="1">
    <citation type="submission" date="2016-10" db="EMBL/GenBank/DDBJ databases">
        <authorList>
            <person name="Varghese N."/>
            <person name="Submissions S."/>
        </authorList>
    </citation>
    <scope>NUCLEOTIDE SEQUENCE [LARGE SCALE GENOMIC DNA]</scope>
    <source>
        <strain evidence="3">DSM 16477</strain>
    </source>
</reference>
<dbReference type="InterPro" id="IPR025484">
    <property type="entry name" value="DUF4376"/>
</dbReference>
<protein>
    <recommendedName>
        <fullName evidence="1">DUF4376 domain-containing protein</fullName>
    </recommendedName>
</protein>
<dbReference type="EMBL" id="FNBP01000005">
    <property type="protein sequence ID" value="SDG19292.1"/>
    <property type="molecule type" value="Genomic_DNA"/>
</dbReference>
<evidence type="ECO:0000313" key="2">
    <source>
        <dbReference type="EMBL" id="SDG19292.1"/>
    </source>
</evidence>
<dbReference type="Proteomes" id="UP000199399">
    <property type="component" value="Unassembled WGS sequence"/>
</dbReference>
<dbReference type="STRING" id="218672.SAMN04489759_105120"/>
<organism evidence="2 3">
    <name type="scientific">Sulfitobacter delicatus</name>
    <dbReference type="NCBI Taxonomy" id="218672"/>
    <lineage>
        <taxon>Bacteria</taxon>
        <taxon>Pseudomonadati</taxon>
        <taxon>Pseudomonadota</taxon>
        <taxon>Alphaproteobacteria</taxon>
        <taxon>Rhodobacterales</taxon>
        <taxon>Roseobacteraceae</taxon>
        <taxon>Sulfitobacter</taxon>
    </lineage>
</organism>
<name>A0A1G7S8N5_9RHOB</name>
<evidence type="ECO:0000313" key="3">
    <source>
        <dbReference type="Proteomes" id="UP000199399"/>
    </source>
</evidence>
<evidence type="ECO:0000259" key="1">
    <source>
        <dbReference type="Pfam" id="PF14301"/>
    </source>
</evidence>